<evidence type="ECO:0000259" key="5">
    <source>
        <dbReference type="PROSITE" id="PS50931"/>
    </source>
</evidence>
<keyword evidence="7" id="KW-1185">Reference proteome</keyword>
<dbReference type="InterPro" id="IPR036388">
    <property type="entry name" value="WH-like_DNA-bd_sf"/>
</dbReference>
<dbReference type="OrthoDB" id="9789529at2"/>
<dbReference type="SUPFAM" id="SSF53850">
    <property type="entry name" value="Periplasmic binding protein-like II"/>
    <property type="match status" value="1"/>
</dbReference>
<dbReference type="AlphaFoldDB" id="V6JGU6"/>
<evidence type="ECO:0000256" key="3">
    <source>
        <dbReference type="ARBA" id="ARBA00023125"/>
    </source>
</evidence>
<dbReference type="GO" id="GO:0003677">
    <property type="term" value="F:DNA binding"/>
    <property type="evidence" value="ECO:0007669"/>
    <property type="project" value="UniProtKB-KW"/>
</dbReference>
<dbReference type="PROSITE" id="PS50931">
    <property type="entry name" value="HTH_LYSR"/>
    <property type="match status" value="1"/>
</dbReference>
<dbReference type="PANTHER" id="PTHR30579">
    <property type="entry name" value="TRANSCRIPTIONAL REGULATOR"/>
    <property type="match status" value="1"/>
</dbReference>
<keyword evidence="4" id="KW-0804">Transcription</keyword>
<evidence type="ECO:0000256" key="2">
    <source>
        <dbReference type="ARBA" id="ARBA00023015"/>
    </source>
</evidence>
<evidence type="ECO:0000313" key="7">
    <source>
        <dbReference type="Proteomes" id="UP000017984"/>
    </source>
</evidence>
<reference evidence="6 7" key="1">
    <citation type="journal article" date="2014" name="Genome Announc.">
        <title>Draft Genome Sequence of Streptomyces roseochromogenes subsp. oscitans DS 12.976, Producer of the Aminocoumarin Antibiotic Clorobiocin.</title>
        <authorList>
            <person name="Ruckert C."/>
            <person name="Kalinowski J."/>
            <person name="Heide L."/>
            <person name="Apel A.K."/>
        </authorList>
    </citation>
    <scope>NUCLEOTIDE SEQUENCE [LARGE SCALE GENOMIC DNA]</scope>
    <source>
        <strain evidence="6 7">DS 12.976</strain>
    </source>
</reference>
<dbReference type="InterPro" id="IPR036390">
    <property type="entry name" value="WH_DNA-bd_sf"/>
</dbReference>
<dbReference type="STRING" id="1352936.M878_44260"/>
<dbReference type="InterPro" id="IPR000847">
    <property type="entry name" value="LysR_HTH_N"/>
</dbReference>
<evidence type="ECO:0000256" key="4">
    <source>
        <dbReference type="ARBA" id="ARBA00023163"/>
    </source>
</evidence>
<evidence type="ECO:0000256" key="1">
    <source>
        <dbReference type="ARBA" id="ARBA00009437"/>
    </source>
</evidence>
<dbReference type="HOGENOM" id="CLU_039613_1_0_11"/>
<dbReference type="EMBL" id="AWQX01000386">
    <property type="protein sequence ID" value="EST18933.1"/>
    <property type="molecule type" value="Genomic_DNA"/>
</dbReference>
<dbReference type="Pfam" id="PF03466">
    <property type="entry name" value="LysR_substrate"/>
    <property type="match status" value="1"/>
</dbReference>
<keyword evidence="3" id="KW-0238">DNA-binding</keyword>
<accession>V6JGU6</accession>
<dbReference type="GO" id="GO:0003700">
    <property type="term" value="F:DNA-binding transcription factor activity"/>
    <property type="evidence" value="ECO:0007669"/>
    <property type="project" value="InterPro"/>
</dbReference>
<keyword evidence="2" id="KW-0805">Transcription regulation</keyword>
<proteinExistence type="inferred from homology"/>
<dbReference type="RefSeq" id="WP_023553662.1">
    <property type="nucleotide sequence ID" value="NZ_CM002285.1"/>
</dbReference>
<dbReference type="InterPro" id="IPR050176">
    <property type="entry name" value="LTTR"/>
</dbReference>
<dbReference type="InterPro" id="IPR005119">
    <property type="entry name" value="LysR_subst-bd"/>
</dbReference>
<organism evidence="6 7">
    <name type="scientific">Streptomyces roseochromogenus subsp. oscitans DS 12.976</name>
    <dbReference type="NCBI Taxonomy" id="1352936"/>
    <lineage>
        <taxon>Bacteria</taxon>
        <taxon>Bacillati</taxon>
        <taxon>Actinomycetota</taxon>
        <taxon>Actinomycetes</taxon>
        <taxon>Kitasatosporales</taxon>
        <taxon>Streptomycetaceae</taxon>
        <taxon>Streptomyces</taxon>
    </lineage>
</organism>
<dbReference type="Gene3D" id="1.10.10.10">
    <property type="entry name" value="Winged helix-like DNA-binding domain superfamily/Winged helix DNA-binding domain"/>
    <property type="match status" value="1"/>
</dbReference>
<sequence length="294" mass="31388">MRRDLDIRLLRTLVTIVDTGGFRRAAEALNISQPAISQHIRRLDTLVGEPVFLETGQFLRPSPIGEELLRYARQLVKTNDELVLHLSAAQRRRRLALGICDTLIGVIPGLLAGLTNHVPLTRLAVQTGPGDRLADDLTEGTIDLVLKMSPPAGTQEKVAATISCAWFGRPQLAEASPVPVAVCASKTAPLRELTEQTLQTAHVPWRTVYEGLGVEDVVTATRSGLGVGLLFSSADRLWGLTRVPAGALPDPVRDFPVTLTAGPRLSAELAGAALEAVRTALEAYLGGDHGALSA</sequence>
<comment type="caution">
    <text evidence="6">The sequence shown here is derived from an EMBL/GenBank/DDBJ whole genome shotgun (WGS) entry which is preliminary data.</text>
</comment>
<name>V6JGU6_STRRC</name>
<dbReference type="PRINTS" id="PR00039">
    <property type="entry name" value="HTHLYSR"/>
</dbReference>
<comment type="similarity">
    <text evidence="1">Belongs to the LysR transcriptional regulatory family.</text>
</comment>
<dbReference type="SUPFAM" id="SSF46785">
    <property type="entry name" value="Winged helix' DNA-binding domain"/>
    <property type="match status" value="1"/>
</dbReference>
<dbReference type="PANTHER" id="PTHR30579:SF2">
    <property type="entry name" value="HTH-TYPE TRANSCRIPTIONAL REGULATOR ARGP"/>
    <property type="match status" value="1"/>
</dbReference>
<feature type="domain" description="HTH lysR-type" evidence="5">
    <location>
        <begin position="5"/>
        <end position="62"/>
    </location>
</feature>
<dbReference type="Gene3D" id="3.40.190.10">
    <property type="entry name" value="Periplasmic binding protein-like II"/>
    <property type="match status" value="2"/>
</dbReference>
<protein>
    <recommendedName>
        <fullName evidence="5">HTH lysR-type domain-containing protein</fullName>
    </recommendedName>
</protein>
<dbReference type="Pfam" id="PF00126">
    <property type="entry name" value="HTH_1"/>
    <property type="match status" value="1"/>
</dbReference>
<evidence type="ECO:0000313" key="6">
    <source>
        <dbReference type="EMBL" id="EST18933.1"/>
    </source>
</evidence>
<gene>
    <name evidence="6" type="ORF">M878_44260</name>
</gene>
<dbReference type="Proteomes" id="UP000017984">
    <property type="component" value="Chromosome"/>
</dbReference>